<reference evidence="2" key="2">
    <citation type="submission" date="2020-05" db="UniProtKB">
        <authorList>
            <consortium name="EnsemblMetazoa"/>
        </authorList>
    </citation>
    <scope>IDENTIFICATION</scope>
    <source>
        <strain evidence="2">maculatus3</strain>
    </source>
</reference>
<evidence type="ECO:0000313" key="2">
    <source>
        <dbReference type="EnsemblMetazoa" id="AMAM012140-PA"/>
    </source>
</evidence>
<sequence>SSECPFFASFANIFYYQHTTKLHLLFFFVAIKKQISISPKIVRVATGGRAELNCIANATPAAKVVWLKNGVPVQANPPFVLLADNSLLIARVEIQYDEIGA</sequence>
<dbReference type="SUPFAM" id="SSF48726">
    <property type="entry name" value="Immunoglobulin"/>
    <property type="match status" value="1"/>
</dbReference>
<dbReference type="InterPro" id="IPR007110">
    <property type="entry name" value="Ig-like_dom"/>
</dbReference>
<accession>A0A182SRU2</accession>
<dbReference type="InterPro" id="IPR036179">
    <property type="entry name" value="Ig-like_dom_sf"/>
</dbReference>
<dbReference type="EnsemblMetazoa" id="AMAM012140-RA">
    <property type="protein sequence ID" value="AMAM012140-PA"/>
    <property type="gene ID" value="AMAM012140"/>
</dbReference>
<dbReference type="Gene3D" id="2.60.40.10">
    <property type="entry name" value="Immunoglobulins"/>
    <property type="match status" value="1"/>
</dbReference>
<dbReference type="Pfam" id="PF13927">
    <property type="entry name" value="Ig_3"/>
    <property type="match status" value="1"/>
</dbReference>
<proteinExistence type="predicted"/>
<protein>
    <submittedName>
        <fullName evidence="2">Ig-like domain-containing protein</fullName>
    </submittedName>
</protein>
<dbReference type="VEuPathDB" id="VectorBase:AMAM012140"/>
<dbReference type="PROSITE" id="PS50835">
    <property type="entry name" value="IG_LIKE"/>
    <property type="match status" value="1"/>
</dbReference>
<feature type="domain" description="Ig-like" evidence="1">
    <location>
        <begin position="33"/>
        <end position="101"/>
    </location>
</feature>
<organism evidence="2 3">
    <name type="scientific">Anopheles maculatus</name>
    <dbReference type="NCBI Taxonomy" id="74869"/>
    <lineage>
        <taxon>Eukaryota</taxon>
        <taxon>Metazoa</taxon>
        <taxon>Ecdysozoa</taxon>
        <taxon>Arthropoda</taxon>
        <taxon>Hexapoda</taxon>
        <taxon>Insecta</taxon>
        <taxon>Pterygota</taxon>
        <taxon>Neoptera</taxon>
        <taxon>Endopterygota</taxon>
        <taxon>Diptera</taxon>
        <taxon>Nematocera</taxon>
        <taxon>Culicoidea</taxon>
        <taxon>Culicidae</taxon>
        <taxon>Anophelinae</taxon>
        <taxon>Anopheles</taxon>
        <taxon>Anopheles maculatus group</taxon>
    </lineage>
</organism>
<name>A0A182SRU2_9DIPT</name>
<evidence type="ECO:0000313" key="3">
    <source>
        <dbReference type="Proteomes" id="UP000075901"/>
    </source>
</evidence>
<reference evidence="3" key="1">
    <citation type="submission" date="2013-09" db="EMBL/GenBank/DDBJ databases">
        <title>The Genome Sequence of Anopheles maculatus species B.</title>
        <authorList>
            <consortium name="The Broad Institute Genomics Platform"/>
            <person name="Neafsey D.E."/>
            <person name="Besansky N."/>
            <person name="Howell P."/>
            <person name="Walton C."/>
            <person name="Young S.K."/>
            <person name="Zeng Q."/>
            <person name="Gargeya S."/>
            <person name="Fitzgerald M."/>
            <person name="Haas B."/>
            <person name="Abouelleil A."/>
            <person name="Allen A.W."/>
            <person name="Alvarado L."/>
            <person name="Arachchi H.M."/>
            <person name="Berlin A.M."/>
            <person name="Chapman S.B."/>
            <person name="Gainer-Dewar J."/>
            <person name="Goldberg J."/>
            <person name="Griggs A."/>
            <person name="Gujja S."/>
            <person name="Hansen M."/>
            <person name="Howarth C."/>
            <person name="Imamovic A."/>
            <person name="Ireland A."/>
            <person name="Larimer J."/>
            <person name="McCowan C."/>
            <person name="Murphy C."/>
            <person name="Pearson M."/>
            <person name="Poon T.W."/>
            <person name="Priest M."/>
            <person name="Roberts A."/>
            <person name="Saif S."/>
            <person name="Shea T."/>
            <person name="Sisk P."/>
            <person name="Sykes S."/>
            <person name="Wortman J."/>
            <person name="Nusbaum C."/>
            <person name="Birren B."/>
        </authorList>
    </citation>
    <scope>NUCLEOTIDE SEQUENCE [LARGE SCALE GENOMIC DNA]</scope>
    <source>
        <strain evidence="3">maculatus3</strain>
    </source>
</reference>
<dbReference type="Proteomes" id="UP000075901">
    <property type="component" value="Unassembled WGS sequence"/>
</dbReference>
<keyword evidence="3" id="KW-1185">Reference proteome</keyword>
<evidence type="ECO:0000259" key="1">
    <source>
        <dbReference type="PROSITE" id="PS50835"/>
    </source>
</evidence>
<dbReference type="InterPro" id="IPR013783">
    <property type="entry name" value="Ig-like_fold"/>
</dbReference>
<dbReference type="AlphaFoldDB" id="A0A182SRU2"/>